<evidence type="ECO:0000313" key="2">
    <source>
        <dbReference type="EMBL" id="KAJ7034825.1"/>
    </source>
</evidence>
<keyword evidence="3" id="KW-1185">Reference proteome</keyword>
<dbReference type="Proteomes" id="UP001218188">
    <property type="component" value="Unassembled WGS sequence"/>
</dbReference>
<accession>A0AAD6SXV6</accession>
<name>A0AAD6SXV6_9AGAR</name>
<sequence length="211" mass="22306">MRRTLSSAEECILRPAGLPAPQFLSPHAPPTISHPPPPQHRTRRCPASVSRGDPHLIGAVRSRLADAHRAAALSLRHHVLPCGSVFGLEFHFSIARLSAGRRLSTFLLVAGVSVGACGVGRTGPAVVDLGDGAEGLRFGRAADTRMGSEERSFGAEGGGTGFLPWRAVPQWQCWRAAGVSRRGTVRLLQVLVGGPMLLGGMTARDDLSSLE</sequence>
<evidence type="ECO:0000313" key="3">
    <source>
        <dbReference type="Proteomes" id="UP001218188"/>
    </source>
</evidence>
<organism evidence="2 3">
    <name type="scientific">Mycena alexandri</name>
    <dbReference type="NCBI Taxonomy" id="1745969"/>
    <lineage>
        <taxon>Eukaryota</taxon>
        <taxon>Fungi</taxon>
        <taxon>Dikarya</taxon>
        <taxon>Basidiomycota</taxon>
        <taxon>Agaricomycotina</taxon>
        <taxon>Agaricomycetes</taxon>
        <taxon>Agaricomycetidae</taxon>
        <taxon>Agaricales</taxon>
        <taxon>Marasmiineae</taxon>
        <taxon>Mycenaceae</taxon>
        <taxon>Mycena</taxon>
    </lineage>
</organism>
<feature type="compositionally biased region" description="Pro residues" evidence="1">
    <location>
        <begin position="27"/>
        <end position="39"/>
    </location>
</feature>
<dbReference type="EMBL" id="JARJCM010000054">
    <property type="protein sequence ID" value="KAJ7034825.1"/>
    <property type="molecule type" value="Genomic_DNA"/>
</dbReference>
<protein>
    <submittedName>
        <fullName evidence="2">Uncharacterized protein</fullName>
    </submittedName>
</protein>
<comment type="caution">
    <text evidence="2">The sequence shown here is derived from an EMBL/GenBank/DDBJ whole genome shotgun (WGS) entry which is preliminary data.</text>
</comment>
<gene>
    <name evidence="2" type="ORF">C8F04DRAFT_554568</name>
</gene>
<dbReference type="AlphaFoldDB" id="A0AAD6SXV6"/>
<reference evidence="2" key="1">
    <citation type="submission" date="2023-03" db="EMBL/GenBank/DDBJ databases">
        <title>Massive genome expansion in bonnet fungi (Mycena s.s.) driven by repeated elements and novel gene families across ecological guilds.</title>
        <authorList>
            <consortium name="Lawrence Berkeley National Laboratory"/>
            <person name="Harder C.B."/>
            <person name="Miyauchi S."/>
            <person name="Viragh M."/>
            <person name="Kuo A."/>
            <person name="Thoen E."/>
            <person name="Andreopoulos B."/>
            <person name="Lu D."/>
            <person name="Skrede I."/>
            <person name="Drula E."/>
            <person name="Henrissat B."/>
            <person name="Morin E."/>
            <person name="Kohler A."/>
            <person name="Barry K."/>
            <person name="LaButti K."/>
            <person name="Morin E."/>
            <person name="Salamov A."/>
            <person name="Lipzen A."/>
            <person name="Mereny Z."/>
            <person name="Hegedus B."/>
            <person name="Baldrian P."/>
            <person name="Stursova M."/>
            <person name="Weitz H."/>
            <person name="Taylor A."/>
            <person name="Grigoriev I.V."/>
            <person name="Nagy L.G."/>
            <person name="Martin F."/>
            <person name="Kauserud H."/>
        </authorList>
    </citation>
    <scope>NUCLEOTIDE SEQUENCE</scope>
    <source>
        <strain evidence="2">CBHHK200</strain>
    </source>
</reference>
<feature type="region of interest" description="Disordered" evidence="1">
    <location>
        <begin position="24"/>
        <end position="50"/>
    </location>
</feature>
<proteinExistence type="predicted"/>
<evidence type="ECO:0000256" key="1">
    <source>
        <dbReference type="SAM" id="MobiDB-lite"/>
    </source>
</evidence>